<accession>A0A1I8BXE3</accession>
<sequence length="35" mass="4029">MDKLTHSFGIPIIEEVIDQLLTISMNCNLLIQEKK</sequence>
<dbReference type="AlphaFoldDB" id="A0A1I8BXE3"/>
<dbReference type="WBParaSite" id="MhA1_Contig712.frz3.gene1">
    <property type="protein sequence ID" value="MhA1_Contig712.frz3.gene1"/>
    <property type="gene ID" value="MhA1_Contig712.frz3.gene1"/>
</dbReference>
<organism evidence="1 2">
    <name type="scientific">Meloidogyne hapla</name>
    <name type="common">Root-knot nematode worm</name>
    <dbReference type="NCBI Taxonomy" id="6305"/>
    <lineage>
        <taxon>Eukaryota</taxon>
        <taxon>Metazoa</taxon>
        <taxon>Ecdysozoa</taxon>
        <taxon>Nematoda</taxon>
        <taxon>Chromadorea</taxon>
        <taxon>Rhabditida</taxon>
        <taxon>Tylenchina</taxon>
        <taxon>Tylenchomorpha</taxon>
        <taxon>Tylenchoidea</taxon>
        <taxon>Meloidogynidae</taxon>
        <taxon>Meloidogyninae</taxon>
        <taxon>Meloidogyne</taxon>
    </lineage>
</organism>
<protein>
    <submittedName>
        <fullName evidence="2">Uncharacterized protein</fullName>
    </submittedName>
</protein>
<dbReference type="Proteomes" id="UP000095281">
    <property type="component" value="Unplaced"/>
</dbReference>
<name>A0A1I8BXE3_MELHA</name>
<evidence type="ECO:0000313" key="1">
    <source>
        <dbReference type="Proteomes" id="UP000095281"/>
    </source>
</evidence>
<keyword evidence="1" id="KW-1185">Reference proteome</keyword>
<evidence type="ECO:0000313" key="2">
    <source>
        <dbReference type="WBParaSite" id="MhA1_Contig712.frz3.gene1"/>
    </source>
</evidence>
<reference evidence="2" key="1">
    <citation type="submission" date="2016-11" db="UniProtKB">
        <authorList>
            <consortium name="WormBaseParasite"/>
        </authorList>
    </citation>
    <scope>IDENTIFICATION</scope>
</reference>
<proteinExistence type="predicted"/>